<gene>
    <name evidence="2" type="ORF">HJO_07842</name>
</gene>
<feature type="domain" description="DUF5655" evidence="1">
    <location>
        <begin position="77"/>
        <end position="180"/>
    </location>
</feature>
<accession>A0A059FQ96</accession>
<comment type="caution">
    <text evidence="2">The sequence shown here is derived from an EMBL/GenBank/DDBJ whole genome shotgun (WGS) entry which is preliminary data.</text>
</comment>
<dbReference type="STRING" id="1280950.HJO_07842"/>
<sequence length="183" mass="19711">MAKSTEDMIESMKAGLLAKTGKPLAHWVKTVQASGIEKHGEQVNMLKTAHGLGHGHANFVCQVAKGRMDADPGEMLEAQYKGKEALRPIHDALVKHAASLGKDVSIDPKKTSVALRRSKNFAVIVPATKTRIDLGINLKGEPGTDRLLAEKPGSMCTHKVRLETVADVDADVKAWLKAAYARA</sequence>
<name>A0A059FQ96_9PROT</name>
<proteinExistence type="predicted"/>
<dbReference type="Pfam" id="PF14117">
    <property type="entry name" value="DUF4287"/>
    <property type="match status" value="1"/>
</dbReference>
<dbReference type="RefSeq" id="WP_035615772.1">
    <property type="nucleotide sequence ID" value="NZ_ARYK01000003.1"/>
</dbReference>
<keyword evidence="3" id="KW-1185">Reference proteome</keyword>
<dbReference type="AlphaFoldDB" id="A0A059FQ96"/>
<dbReference type="Pfam" id="PF18899">
    <property type="entry name" value="DUF5655"/>
    <property type="match status" value="1"/>
</dbReference>
<evidence type="ECO:0000313" key="3">
    <source>
        <dbReference type="Proteomes" id="UP000025171"/>
    </source>
</evidence>
<dbReference type="eggNOG" id="ENOG50307IZ">
    <property type="taxonomic scope" value="Bacteria"/>
</dbReference>
<organism evidence="2 3">
    <name type="scientific">Hyphomonas johnsonii MHS-2</name>
    <dbReference type="NCBI Taxonomy" id="1280950"/>
    <lineage>
        <taxon>Bacteria</taxon>
        <taxon>Pseudomonadati</taxon>
        <taxon>Pseudomonadota</taxon>
        <taxon>Alphaproteobacteria</taxon>
        <taxon>Hyphomonadales</taxon>
        <taxon>Hyphomonadaceae</taxon>
        <taxon>Hyphomonas</taxon>
    </lineage>
</organism>
<dbReference type="Proteomes" id="UP000025171">
    <property type="component" value="Unassembled WGS sequence"/>
</dbReference>
<dbReference type="PATRIC" id="fig|1280950.3.peg.1572"/>
<evidence type="ECO:0000259" key="1">
    <source>
        <dbReference type="Pfam" id="PF18899"/>
    </source>
</evidence>
<protein>
    <recommendedName>
        <fullName evidence="1">DUF5655 domain-containing protein</fullName>
    </recommendedName>
</protein>
<dbReference type="InterPro" id="IPR043714">
    <property type="entry name" value="DUF5655"/>
</dbReference>
<evidence type="ECO:0000313" key="2">
    <source>
        <dbReference type="EMBL" id="KCZ92850.1"/>
    </source>
</evidence>
<dbReference type="EMBL" id="ARYK01000003">
    <property type="protein sequence ID" value="KCZ92850.1"/>
    <property type="molecule type" value="Genomic_DNA"/>
</dbReference>
<reference evidence="2 3" key="1">
    <citation type="journal article" date="2014" name="Antonie Van Leeuwenhoek">
        <title>Hyphomonas beringensis sp. nov. and Hyphomonas chukchiensis sp. nov., isolated from surface seawater of the Bering Sea and Chukchi Sea.</title>
        <authorList>
            <person name="Li C."/>
            <person name="Lai Q."/>
            <person name="Li G."/>
            <person name="Dong C."/>
            <person name="Wang J."/>
            <person name="Liao Y."/>
            <person name="Shao Z."/>
        </authorList>
    </citation>
    <scope>NUCLEOTIDE SEQUENCE [LARGE SCALE GENOMIC DNA]</scope>
    <source>
        <strain evidence="2 3">MHS-2</strain>
    </source>
</reference>
<dbReference type="InterPro" id="IPR025629">
    <property type="entry name" value="DUF4287"/>
</dbReference>